<dbReference type="AlphaFoldDB" id="A0A428YT34"/>
<dbReference type="GO" id="GO:0000160">
    <property type="term" value="P:phosphorelay signal transduction system"/>
    <property type="evidence" value="ECO:0007669"/>
    <property type="project" value="InterPro"/>
</dbReference>
<dbReference type="SMART" id="SM00862">
    <property type="entry name" value="Trans_reg_C"/>
    <property type="match status" value="1"/>
</dbReference>
<dbReference type="Gene3D" id="1.10.10.10">
    <property type="entry name" value="Winged helix-like DNA-binding domain superfamily/Winged helix DNA-binding domain"/>
    <property type="match status" value="2"/>
</dbReference>
<feature type="repeat" description="TPR" evidence="6">
    <location>
        <begin position="728"/>
        <end position="761"/>
    </location>
</feature>
<keyword evidence="5" id="KW-0804">Transcription</keyword>
<evidence type="ECO:0000313" key="9">
    <source>
        <dbReference type="EMBL" id="RSM72621.1"/>
    </source>
</evidence>
<dbReference type="Pfam" id="PF00486">
    <property type="entry name" value="Trans_reg_C"/>
    <property type="match status" value="1"/>
</dbReference>
<proteinExistence type="inferred from homology"/>
<keyword evidence="6" id="KW-0802">TPR repeat</keyword>
<dbReference type="InterPro" id="IPR019734">
    <property type="entry name" value="TPR_rpt"/>
</dbReference>
<evidence type="ECO:0000256" key="3">
    <source>
        <dbReference type="ARBA" id="ARBA00023015"/>
    </source>
</evidence>
<dbReference type="InterPro" id="IPR051677">
    <property type="entry name" value="AfsR-DnrI-RedD_regulator"/>
</dbReference>
<dbReference type="InterPro" id="IPR002182">
    <property type="entry name" value="NB-ARC"/>
</dbReference>
<dbReference type="SUPFAM" id="SSF52540">
    <property type="entry name" value="P-loop containing nucleoside triphosphate hydrolases"/>
    <property type="match status" value="1"/>
</dbReference>
<evidence type="ECO:0000256" key="6">
    <source>
        <dbReference type="PROSITE-ProRule" id="PRU00339"/>
    </source>
</evidence>
<accession>A0A428YT34</accession>
<dbReference type="Pfam" id="PF03704">
    <property type="entry name" value="BTAD"/>
    <property type="match status" value="1"/>
</dbReference>
<feature type="DNA-binding region" description="OmpR/PhoB-type" evidence="7">
    <location>
        <begin position="10"/>
        <end position="117"/>
    </location>
</feature>
<dbReference type="InterPro" id="IPR011990">
    <property type="entry name" value="TPR-like_helical_dom_sf"/>
</dbReference>
<dbReference type="PROSITE" id="PS50005">
    <property type="entry name" value="TPR"/>
    <property type="match status" value="1"/>
</dbReference>
<dbReference type="Gene3D" id="1.25.40.10">
    <property type="entry name" value="Tetratricopeptide repeat domain"/>
    <property type="match status" value="2"/>
</dbReference>
<dbReference type="SMART" id="SM01043">
    <property type="entry name" value="BTAD"/>
    <property type="match status" value="1"/>
</dbReference>
<dbReference type="Gene3D" id="1.10.8.430">
    <property type="entry name" value="Helical domain of apoptotic protease-activating factors"/>
    <property type="match status" value="1"/>
</dbReference>
<dbReference type="EMBL" id="QHKI01000059">
    <property type="protein sequence ID" value="RSM72621.1"/>
    <property type="molecule type" value="Genomic_DNA"/>
</dbReference>
<keyword evidence="2" id="KW-0677">Repeat</keyword>
<evidence type="ECO:0000256" key="1">
    <source>
        <dbReference type="ARBA" id="ARBA00005820"/>
    </source>
</evidence>
<reference evidence="9 10" key="1">
    <citation type="submission" date="2018-05" db="EMBL/GenBank/DDBJ databases">
        <title>Evolution of GPA BGCs.</title>
        <authorList>
            <person name="Waglechner N."/>
            <person name="Wright G.D."/>
        </authorList>
    </citation>
    <scope>NUCLEOTIDE SEQUENCE [LARGE SCALE GENOMIC DNA]</scope>
    <source>
        <strain evidence="9 10">A82846</strain>
    </source>
</reference>
<evidence type="ECO:0000259" key="8">
    <source>
        <dbReference type="PROSITE" id="PS51755"/>
    </source>
</evidence>
<sequence length="1015" mass="112640">MVMRCPALETGLWHRGLGEVPVEFQLLGPVRAFSDGRQIDLGVRKQRFVLAMMLLDANKLVPAERLVELTWPDEAPRSARGVIHTHISRLRSVLNAADAERHGVALISDGPGYMMKCDPKRIDVNKFMELCAEARGCADEEARIRVLDEALALWDGPALASVAAEEVRTRLTRHLDEARLLAMEERIDAHMRLGRHAEVIHELTELEAQHPYRQQIVAQLMLALHRSDRGPDALTAYQKLYHRLDHELGVEPAPALRDLQTRILRDDPSLKLNPREKVKSGPRQLPPDVDHYIGRGGHIEEICDLLIPRTDDVLPVVAITGKPGLGKTALAVKSGRKLVARFPDGQLFIDLHGNGPRPRDPSEVLARFLRDLGVDGADVPSTLEERVGLFRDRTAGRRILVVLDNAATEKQVRLLIPGNSECAVLITSRRRLTGLDMRKLVDLDVLNRDDALALLTDLVGTERLPAGDVHAQRIVDLCGGLPLALRIVGTKLRSRPHLTAASLAERLEDERTRLDELVGGDREIRASFLLSYDSLDDEHQRAFRLLALMPDNGLPPWAVATVLDVDFRTSERLVEDLVDVNLVEATPGRYRFHDLIRLYAQEKLAGDAERDEARNRLINAYLYLGKRADALLEFGGLYQFEPPPFTVDTPGVFDEIDRGPAAWLDHEYPAILEAIEYAAASGKDELTCQLSATVAAFFELRAQWADLKRVAELSLAAAGRFSSPYWTAYALFALGLAARETRDFRRAEESFRAGLKILPQANDPLLEVVTLLSVGVAERLQGRWDEAAKYFDGCLSVLEALDKPRWRAYTLRESGVLDRYRGDWERAEQRLREAVETFERLGDQRWIGASLRELGIVRRGVGDLAGSLEILQKSRDALRGAGDLRREGAALRCLAETHRALGSLDEARACAERGLDVLELTLDSHGLACTQVVLADVLMDMGDIDGARTLLDKGRTALSVSGDPRWHGKALLTHARHLMISGETAEADAATEAARKMLSEVGAYEAEHIAAGSKG</sequence>
<dbReference type="Pfam" id="PF13424">
    <property type="entry name" value="TPR_12"/>
    <property type="match status" value="1"/>
</dbReference>
<keyword evidence="4 7" id="KW-0238">DNA-binding</keyword>
<dbReference type="PROSITE" id="PS51755">
    <property type="entry name" value="OMPR_PHOB"/>
    <property type="match status" value="1"/>
</dbReference>
<dbReference type="GO" id="GO:0043531">
    <property type="term" value="F:ADP binding"/>
    <property type="evidence" value="ECO:0007669"/>
    <property type="project" value="InterPro"/>
</dbReference>
<feature type="domain" description="OmpR/PhoB-type" evidence="8">
    <location>
        <begin position="10"/>
        <end position="117"/>
    </location>
</feature>
<dbReference type="InterPro" id="IPR016032">
    <property type="entry name" value="Sig_transdc_resp-reg_C-effctor"/>
</dbReference>
<dbReference type="CDD" id="cd15831">
    <property type="entry name" value="BTAD"/>
    <property type="match status" value="1"/>
</dbReference>
<dbReference type="InterPro" id="IPR005158">
    <property type="entry name" value="BTAD"/>
</dbReference>
<dbReference type="PANTHER" id="PTHR35807">
    <property type="entry name" value="TRANSCRIPTIONAL REGULATOR REDD-RELATED"/>
    <property type="match status" value="1"/>
</dbReference>
<dbReference type="SMART" id="SM00028">
    <property type="entry name" value="TPR"/>
    <property type="match status" value="3"/>
</dbReference>
<keyword evidence="3" id="KW-0805">Transcription regulation</keyword>
<dbReference type="PANTHER" id="PTHR35807:SF1">
    <property type="entry name" value="TRANSCRIPTIONAL REGULATOR REDD"/>
    <property type="match status" value="1"/>
</dbReference>
<gene>
    <name evidence="9" type="ORF">DMH04_42350</name>
</gene>
<dbReference type="Proteomes" id="UP000287547">
    <property type="component" value="Unassembled WGS sequence"/>
</dbReference>
<evidence type="ECO:0000256" key="7">
    <source>
        <dbReference type="PROSITE-ProRule" id="PRU01091"/>
    </source>
</evidence>
<dbReference type="Gene3D" id="3.40.50.300">
    <property type="entry name" value="P-loop containing nucleotide triphosphate hydrolases"/>
    <property type="match status" value="1"/>
</dbReference>
<dbReference type="GO" id="GO:0003677">
    <property type="term" value="F:DNA binding"/>
    <property type="evidence" value="ECO:0007669"/>
    <property type="project" value="UniProtKB-UniRule"/>
</dbReference>
<comment type="similarity">
    <text evidence="1">Belongs to the AfsR/DnrI/RedD regulatory family.</text>
</comment>
<organism evidence="9 10">
    <name type="scientific">Kibdelosporangium aridum</name>
    <dbReference type="NCBI Taxonomy" id="2030"/>
    <lineage>
        <taxon>Bacteria</taxon>
        <taxon>Bacillati</taxon>
        <taxon>Actinomycetota</taxon>
        <taxon>Actinomycetes</taxon>
        <taxon>Pseudonocardiales</taxon>
        <taxon>Pseudonocardiaceae</taxon>
        <taxon>Kibdelosporangium</taxon>
    </lineage>
</organism>
<dbReference type="InterPro" id="IPR001867">
    <property type="entry name" value="OmpR/PhoB-type_DNA-bd"/>
</dbReference>
<dbReference type="Pfam" id="PF00931">
    <property type="entry name" value="NB-ARC"/>
    <property type="match status" value="1"/>
</dbReference>
<evidence type="ECO:0000256" key="2">
    <source>
        <dbReference type="ARBA" id="ARBA00022737"/>
    </source>
</evidence>
<dbReference type="InterPro" id="IPR027417">
    <property type="entry name" value="P-loop_NTPase"/>
</dbReference>
<name>A0A428YT34_KIBAR</name>
<evidence type="ECO:0000256" key="4">
    <source>
        <dbReference type="ARBA" id="ARBA00023125"/>
    </source>
</evidence>
<comment type="caution">
    <text evidence="9">The sequence shown here is derived from an EMBL/GenBank/DDBJ whole genome shotgun (WGS) entry which is preliminary data.</text>
</comment>
<dbReference type="GO" id="GO:0006355">
    <property type="term" value="P:regulation of DNA-templated transcription"/>
    <property type="evidence" value="ECO:0007669"/>
    <property type="project" value="InterPro"/>
</dbReference>
<dbReference type="InterPro" id="IPR042197">
    <property type="entry name" value="Apaf_helical"/>
</dbReference>
<dbReference type="SUPFAM" id="SSF46894">
    <property type="entry name" value="C-terminal effector domain of the bipartite response regulators"/>
    <property type="match status" value="1"/>
</dbReference>
<evidence type="ECO:0000256" key="5">
    <source>
        <dbReference type="ARBA" id="ARBA00023163"/>
    </source>
</evidence>
<protein>
    <recommendedName>
        <fullName evidence="8">OmpR/PhoB-type domain-containing protein</fullName>
    </recommendedName>
</protein>
<dbReference type="InterPro" id="IPR036388">
    <property type="entry name" value="WH-like_DNA-bd_sf"/>
</dbReference>
<dbReference type="SUPFAM" id="SSF48452">
    <property type="entry name" value="TPR-like"/>
    <property type="match status" value="3"/>
</dbReference>
<evidence type="ECO:0000313" key="10">
    <source>
        <dbReference type="Proteomes" id="UP000287547"/>
    </source>
</evidence>
<dbReference type="PRINTS" id="PR00364">
    <property type="entry name" value="DISEASERSIST"/>
</dbReference>